<comment type="pathway">
    <text evidence="3">Purine metabolism; AMP biosynthesis via de novo pathway; AMP from IMP: step 2/2.</text>
</comment>
<comment type="catalytic activity">
    <reaction evidence="3">
        <text>N(6)-(1,2-dicarboxyethyl)-AMP = fumarate + AMP</text>
        <dbReference type="Rhea" id="RHEA:16853"/>
        <dbReference type="ChEBI" id="CHEBI:29806"/>
        <dbReference type="ChEBI" id="CHEBI:57567"/>
        <dbReference type="ChEBI" id="CHEBI:456215"/>
        <dbReference type="EC" id="4.3.2.2"/>
    </reaction>
</comment>
<evidence type="ECO:0000256" key="1">
    <source>
        <dbReference type="ARBA" id="ARBA00023239"/>
    </source>
</evidence>
<protein>
    <recommendedName>
        <fullName evidence="2 3">Adenylosuccinate lyase</fullName>
        <shortName evidence="3">ASL</shortName>
        <ecNumber evidence="2 3">4.3.2.2</ecNumber>
    </recommendedName>
    <alternativeName>
        <fullName evidence="3">Adenylosuccinase</fullName>
    </alternativeName>
</protein>
<dbReference type="Pfam" id="PF10397">
    <property type="entry name" value="ADSL_C"/>
    <property type="match status" value="1"/>
</dbReference>
<dbReference type="PANTHER" id="PTHR43172:SF1">
    <property type="entry name" value="ADENYLOSUCCINATE LYASE"/>
    <property type="match status" value="1"/>
</dbReference>
<dbReference type="InterPro" id="IPR020557">
    <property type="entry name" value="Fumarate_lyase_CS"/>
</dbReference>
<dbReference type="NCBIfam" id="TIGR00928">
    <property type="entry name" value="purB"/>
    <property type="match status" value="1"/>
</dbReference>
<dbReference type="Proteomes" id="UP001216907">
    <property type="component" value="Unassembled WGS sequence"/>
</dbReference>
<evidence type="ECO:0000259" key="4">
    <source>
        <dbReference type="SMART" id="SM00998"/>
    </source>
</evidence>
<proteinExistence type="inferred from homology"/>
<comment type="catalytic activity">
    <reaction evidence="3">
        <text>(2S)-2-[5-amino-1-(5-phospho-beta-D-ribosyl)imidazole-4-carboxamido]succinate = 5-amino-1-(5-phospho-beta-D-ribosyl)imidazole-4-carboxamide + fumarate</text>
        <dbReference type="Rhea" id="RHEA:23920"/>
        <dbReference type="ChEBI" id="CHEBI:29806"/>
        <dbReference type="ChEBI" id="CHEBI:58443"/>
        <dbReference type="ChEBI" id="CHEBI:58475"/>
        <dbReference type="EC" id="4.3.2.2"/>
    </reaction>
</comment>
<dbReference type="Gene3D" id="1.20.200.10">
    <property type="entry name" value="Fumarase/aspartase (Central domain)"/>
    <property type="match status" value="1"/>
</dbReference>
<dbReference type="InterPro" id="IPR019468">
    <property type="entry name" value="AdenyloSucc_lyase_C"/>
</dbReference>
<dbReference type="PRINTS" id="PR00149">
    <property type="entry name" value="FUMRATELYASE"/>
</dbReference>
<reference evidence="5 6" key="1">
    <citation type="submission" date="2023-03" db="EMBL/GenBank/DDBJ databases">
        <title>Paludisphaera mucosa sp. nov. a novel planctomycete from northern fen.</title>
        <authorList>
            <person name="Ivanova A."/>
        </authorList>
    </citation>
    <scope>NUCLEOTIDE SEQUENCE [LARGE SCALE GENOMIC DNA]</scope>
    <source>
        <strain evidence="5 6">Pla2</strain>
    </source>
</reference>
<evidence type="ECO:0000256" key="2">
    <source>
        <dbReference type="NCBIfam" id="TIGR00928"/>
    </source>
</evidence>
<dbReference type="InterPro" id="IPR004769">
    <property type="entry name" value="Pur_lyase"/>
</dbReference>
<evidence type="ECO:0000256" key="3">
    <source>
        <dbReference type="RuleBase" id="RU361172"/>
    </source>
</evidence>
<comment type="pathway">
    <text evidence="3">Purine metabolism; IMP biosynthesis via de novo pathway; 5-amino-1-(5-phospho-D-ribosyl)imidazole-4-carboxamide from 5-amino-1-(5-phospho-D-ribosyl)imidazole-4-carboxylate: step 2/2.</text>
</comment>
<gene>
    <name evidence="5" type="primary">purB</name>
    <name evidence="5" type="ORF">PZE19_08510</name>
</gene>
<evidence type="ECO:0000313" key="6">
    <source>
        <dbReference type="Proteomes" id="UP001216907"/>
    </source>
</evidence>
<dbReference type="SUPFAM" id="SSF48557">
    <property type="entry name" value="L-aspartase-like"/>
    <property type="match status" value="1"/>
</dbReference>
<dbReference type="Gene3D" id="1.10.40.30">
    <property type="entry name" value="Fumarase/aspartase (C-terminal domain)"/>
    <property type="match status" value="1"/>
</dbReference>
<dbReference type="InterPro" id="IPR000362">
    <property type="entry name" value="Fumarate_lyase_fam"/>
</dbReference>
<dbReference type="InterPro" id="IPR008948">
    <property type="entry name" value="L-Aspartase-like"/>
</dbReference>
<dbReference type="PROSITE" id="PS00163">
    <property type="entry name" value="FUMARATE_LYASES"/>
    <property type="match status" value="1"/>
</dbReference>
<dbReference type="RefSeq" id="WP_277860158.1">
    <property type="nucleotide sequence ID" value="NZ_JARRAG010000001.1"/>
</dbReference>
<dbReference type="EC" id="4.3.2.2" evidence="2 3"/>
<keyword evidence="1 3" id="KW-0456">Lyase</keyword>
<dbReference type="InterPro" id="IPR022761">
    <property type="entry name" value="Fumarate_lyase_N"/>
</dbReference>
<accession>A0ABT6F891</accession>
<keyword evidence="6" id="KW-1185">Reference proteome</keyword>
<name>A0ABT6F891_9BACT</name>
<sequence>MKDYQTYDNPLIERYASRRMARLWSPQVKFSTWRRLWVALAEAERAMGLNIAEDQIEAMRAAVEAIDFPAAEAYERRFRHDVMAHVHAFGDAAPAARAIIHLGATSCYVTDNTDLILTREALTLVRDQLVGAIEALADFAAKWKDLPCLGYTHFQPAQLVTVGKRATLWCYELVLDLGEVERRLADLRFLGVKGTTGTQASFLALFDGDHAKVRELDSRVAAAFDFDKTYAVSGQTYSRKVDSLTVATLASIAESAHRFGMDLRLLAHEREVEEPFEAEQIGSSAMAYKRNPMRAERMCSLARYVMSQVPGIADTAATQWLERTLDDSAIRRLILPQAFLGIDAVLTLYNNVVPGLVVHPPVTARNIAEHLPFMATENLLMAAVQAGGDRQALHEQIRVHSLAAAASLKAGGGSNDLIDRLRDDPTFPKLDFEGVLDPAQFTGRSSAQVDEFLEAEIEPIRRRYAGRVATTTEVHV</sequence>
<dbReference type="CDD" id="cd03302">
    <property type="entry name" value="Adenylsuccinate_lyase_2"/>
    <property type="match status" value="1"/>
</dbReference>
<dbReference type="PANTHER" id="PTHR43172">
    <property type="entry name" value="ADENYLOSUCCINATE LYASE"/>
    <property type="match status" value="1"/>
</dbReference>
<dbReference type="Pfam" id="PF00206">
    <property type="entry name" value="Lyase_1"/>
    <property type="match status" value="1"/>
</dbReference>
<dbReference type="SMART" id="SM00998">
    <property type="entry name" value="ADSL_C"/>
    <property type="match status" value="1"/>
</dbReference>
<feature type="domain" description="Adenylosuccinate lyase C-terminal" evidence="4">
    <location>
        <begin position="371"/>
        <end position="453"/>
    </location>
</feature>
<comment type="caution">
    <text evidence="5">The sequence shown here is derived from an EMBL/GenBank/DDBJ whole genome shotgun (WGS) entry which is preliminary data.</text>
</comment>
<dbReference type="GO" id="GO:0016829">
    <property type="term" value="F:lyase activity"/>
    <property type="evidence" value="ECO:0007669"/>
    <property type="project" value="UniProtKB-KW"/>
</dbReference>
<keyword evidence="3" id="KW-0658">Purine biosynthesis</keyword>
<organism evidence="5 6">
    <name type="scientific">Paludisphaera mucosa</name>
    <dbReference type="NCBI Taxonomy" id="3030827"/>
    <lineage>
        <taxon>Bacteria</taxon>
        <taxon>Pseudomonadati</taxon>
        <taxon>Planctomycetota</taxon>
        <taxon>Planctomycetia</taxon>
        <taxon>Isosphaerales</taxon>
        <taxon>Isosphaeraceae</taxon>
        <taxon>Paludisphaera</taxon>
    </lineage>
</organism>
<comment type="similarity">
    <text evidence="3">Belongs to the lyase 1 family. Adenylosuccinate lyase subfamily.</text>
</comment>
<dbReference type="EMBL" id="JARRAG010000001">
    <property type="protein sequence ID" value="MDG3003810.1"/>
    <property type="molecule type" value="Genomic_DNA"/>
</dbReference>
<dbReference type="Gene3D" id="1.10.275.60">
    <property type="match status" value="1"/>
</dbReference>
<evidence type="ECO:0000313" key="5">
    <source>
        <dbReference type="EMBL" id="MDG3003810.1"/>
    </source>
</evidence>